<sequence>MKSMNLLTETETQTPINTYPMVHPDVFSRNPLISKLSDDPNWTVSDDMKRPINAKVLLETYELFNAKLDERKEWPLVTLPEIDADSNLDCVNRAYRLRARENRVIGIDVEPIAPKWMKHQVLNFPAQYTELSKNGGVHALVLVPECLINDDNRYLFDDLSVFKEPVPKDKNGKDLRSAFFEVIFNDHYLTFTKRMLTEKPCADYENDPLARQFLVSFLANILEMDRKKKAEREVAKQYRIDMIDRELDEKKQEDIRLFLDMEIFDKARTKSTEKKPHDFAGDASRYEMSVANAIAYYVILNHKIALDTESSRELADSLSEKDLAYAIFLMLKDVVPYREKHDEYRYNMPWLLFTSKRAYEFVQAQNDQRKIEQSKS</sequence>
<dbReference type="EMBL" id="JACSQL010000011">
    <property type="protein sequence ID" value="MBD7970385.1"/>
    <property type="molecule type" value="Genomic_DNA"/>
</dbReference>
<organism evidence="1 2">
    <name type="scientific">Paenibacillus gallinarum</name>
    <dbReference type="NCBI Taxonomy" id="2762232"/>
    <lineage>
        <taxon>Bacteria</taxon>
        <taxon>Bacillati</taxon>
        <taxon>Bacillota</taxon>
        <taxon>Bacilli</taxon>
        <taxon>Bacillales</taxon>
        <taxon>Paenibacillaceae</taxon>
        <taxon>Paenibacillus</taxon>
    </lineage>
</organism>
<dbReference type="Proteomes" id="UP000608071">
    <property type="component" value="Unassembled WGS sequence"/>
</dbReference>
<reference evidence="1 2" key="1">
    <citation type="submission" date="2020-08" db="EMBL/GenBank/DDBJ databases">
        <title>A Genomic Blueprint of the Chicken Gut Microbiome.</title>
        <authorList>
            <person name="Gilroy R."/>
            <person name="Ravi A."/>
            <person name="Getino M."/>
            <person name="Pursley I."/>
            <person name="Horton D.L."/>
            <person name="Alikhan N.-F."/>
            <person name="Baker D."/>
            <person name="Gharbi K."/>
            <person name="Hall N."/>
            <person name="Watson M."/>
            <person name="Adriaenssens E.M."/>
            <person name="Foster-Nyarko E."/>
            <person name="Jarju S."/>
            <person name="Secka A."/>
            <person name="Antonio M."/>
            <person name="Oren A."/>
            <person name="Chaudhuri R."/>
            <person name="La Ragione R.M."/>
            <person name="Hildebrand F."/>
            <person name="Pallen M.J."/>
        </authorList>
    </citation>
    <scope>NUCLEOTIDE SEQUENCE [LARGE SCALE GENOMIC DNA]</scope>
    <source>
        <strain evidence="1 2">Sa2BVA9</strain>
    </source>
</reference>
<name>A0ABR8T3M7_9BACL</name>
<evidence type="ECO:0000313" key="1">
    <source>
        <dbReference type="EMBL" id="MBD7970385.1"/>
    </source>
</evidence>
<accession>A0ABR8T3M7</accession>
<protein>
    <submittedName>
        <fullName evidence="1">Uncharacterized protein</fullName>
    </submittedName>
</protein>
<dbReference type="RefSeq" id="WP_191803408.1">
    <property type="nucleotide sequence ID" value="NZ_JACSQL010000011.1"/>
</dbReference>
<keyword evidence="2" id="KW-1185">Reference proteome</keyword>
<proteinExistence type="predicted"/>
<comment type="caution">
    <text evidence="1">The sequence shown here is derived from an EMBL/GenBank/DDBJ whole genome shotgun (WGS) entry which is preliminary data.</text>
</comment>
<gene>
    <name evidence="1" type="ORF">H9647_20155</name>
</gene>
<evidence type="ECO:0000313" key="2">
    <source>
        <dbReference type="Proteomes" id="UP000608071"/>
    </source>
</evidence>